<organism evidence="1">
    <name type="scientific">marine metagenome</name>
    <dbReference type="NCBI Taxonomy" id="408172"/>
    <lineage>
        <taxon>unclassified sequences</taxon>
        <taxon>metagenomes</taxon>
        <taxon>ecological metagenomes</taxon>
    </lineage>
</organism>
<protein>
    <submittedName>
        <fullName evidence="1">Uncharacterized protein</fullName>
    </submittedName>
</protein>
<dbReference type="AlphaFoldDB" id="A0A383EZ59"/>
<name>A0A383EZ59_9ZZZZ</name>
<gene>
    <name evidence="1" type="ORF">METZ01_LOCUS514823</name>
</gene>
<dbReference type="EMBL" id="UINC01230021">
    <property type="protein sequence ID" value="SVE61969.1"/>
    <property type="molecule type" value="Genomic_DNA"/>
</dbReference>
<proteinExistence type="predicted"/>
<evidence type="ECO:0000313" key="1">
    <source>
        <dbReference type="EMBL" id="SVE61969.1"/>
    </source>
</evidence>
<sequence length="32" mass="3817">MQLEVKYGDAKNKRMSVQETLINDMKKKDDIF</sequence>
<accession>A0A383EZ59</accession>
<reference evidence="1" key="1">
    <citation type="submission" date="2018-05" db="EMBL/GenBank/DDBJ databases">
        <authorList>
            <person name="Lanie J.A."/>
            <person name="Ng W.-L."/>
            <person name="Kazmierczak K.M."/>
            <person name="Andrzejewski T.M."/>
            <person name="Davidsen T.M."/>
            <person name="Wayne K.J."/>
            <person name="Tettelin H."/>
            <person name="Glass J.I."/>
            <person name="Rusch D."/>
            <person name="Podicherti R."/>
            <person name="Tsui H.-C.T."/>
            <person name="Winkler M.E."/>
        </authorList>
    </citation>
    <scope>NUCLEOTIDE SEQUENCE</scope>
</reference>